<accession>A0A381QFQ6</accession>
<evidence type="ECO:0000256" key="2">
    <source>
        <dbReference type="ARBA" id="ARBA00022679"/>
    </source>
</evidence>
<dbReference type="Gene3D" id="3.40.50.150">
    <property type="entry name" value="Vaccinia Virus protein VP39"/>
    <property type="match status" value="1"/>
</dbReference>
<dbReference type="Pfam" id="PF03602">
    <property type="entry name" value="Cons_hypoth95"/>
    <property type="match status" value="1"/>
</dbReference>
<evidence type="ECO:0008006" key="4">
    <source>
        <dbReference type="Google" id="ProtNLM"/>
    </source>
</evidence>
<dbReference type="InterPro" id="IPR002052">
    <property type="entry name" value="DNA_methylase_N6_adenine_CS"/>
</dbReference>
<dbReference type="PIRSF" id="PIRSF004553">
    <property type="entry name" value="CHP00095"/>
    <property type="match status" value="1"/>
</dbReference>
<protein>
    <recommendedName>
        <fullName evidence="4">Ribosomal RNA small subunit methyltransferase D</fullName>
    </recommendedName>
</protein>
<dbReference type="PANTHER" id="PTHR43542">
    <property type="entry name" value="METHYLTRANSFERASE"/>
    <property type="match status" value="1"/>
</dbReference>
<gene>
    <name evidence="3" type="ORF">METZ01_LOCUS31006</name>
</gene>
<dbReference type="NCBIfam" id="TIGR00095">
    <property type="entry name" value="16S rRNA (guanine(966)-N(2))-methyltransferase RsmD"/>
    <property type="match status" value="1"/>
</dbReference>
<evidence type="ECO:0000313" key="3">
    <source>
        <dbReference type="EMBL" id="SUZ78152.1"/>
    </source>
</evidence>
<dbReference type="GO" id="GO:0003676">
    <property type="term" value="F:nucleic acid binding"/>
    <property type="evidence" value="ECO:0007669"/>
    <property type="project" value="InterPro"/>
</dbReference>
<sequence length="196" mass="22133">MVRKAYGDVKNSHPGKLRIVAGKWRNRKLKIAPIETLRPTPERIRETLFNWLAPNIQGCNCLDLFAGTGALGLEALSRGANFVTFVENSKLAAEFLRNSSSELRAKSSRIYVVDAINFLCKKKHDVFDVVFLDPPFFNISLEMLCKLLFENNWLAPSAKVYLEQNSQDLLPSLPSGWTIKHQKVAGKVRYILVEAV</sequence>
<name>A0A381QFQ6_9ZZZZ</name>
<dbReference type="GO" id="GO:0031167">
    <property type="term" value="P:rRNA methylation"/>
    <property type="evidence" value="ECO:0007669"/>
    <property type="project" value="InterPro"/>
</dbReference>
<organism evidence="3">
    <name type="scientific">marine metagenome</name>
    <dbReference type="NCBI Taxonomy" id="408172"/>
    <lineage>
        <taxon>unclassified sequences</taxon>
        <taxon>metagenomes</taxon>
        <taxon>ecological metagenomes</taxon>
    </lineage>
</organism>
<keyword evidence="1" id="KW-0489">Methyltransferase</keyword>
<dbReference type="AlphaFoldDB" id="A0A381QFQ6"/>
<reference evidence="3" key="1">
    <citation type="submission" date="2018-05" db="EMBL/GenBank/DDBJ databases">
        <authorList>
            <person name="Lanie J.A."/>
            <person name="Ng W.-L."/>
            <person name="Kazmierczak K.M."/>
            <person name="Andrzejewski T.M."/>
            <person name="Davidsen T.M."/>
            <person name="Wayne K.J."/>
            <person name="Tettelin H."/>
            <person name="Glass J.I."/>
            <person name="Rusch D."/>
            <person name="Podicherti R."/>
            <person name="Tsui H.-C.T."/>
            <person name="Winkler M.E."/>
        </authorList>
    </citation>
    <scope>NUCLEOTIDE SEQUENCE</scope>
</reference>
<dbReference type="EMBL" id="UINC01001342">
    <property type="protein sequence ID" value="SUZ78152.1"/>
    <property type="molecule type" value="Genomic_DNA"/>
</dbReference>
<dbReference type="CDD" id="cd02440">
    <property type="entry name" value="AdoMet_MTases"/>
    <property type="match status" value="1"/>
</dbReference>
<proteinExistence type="predicted"/>
<dbReference type="InterPro" id="IPR029063">
    <property type="entry name" value="SAM-dependent_MTases_sf"/>
</dbReference>
<dbReference type="SUPFAM" id="SSF53335">
    <property type="entry name" value="S-adenosyl-L-methionine-dependent methyltransferases"/>
    <property type="match status" value="1"/>
</dbReference>
<dbReference type="GO" id="GO:0008168">
    <property type="term" value="F:methyltransferase activity"/>
    <property type="evidence" value="ECO:0007669"/>
    <property type="project" value="UniProtKB-KW"/>
</dbReference>
<evidence type="ECO:0000256" key="1">
    <source>
        <dbReference type="ARBA" id="ARBA00022603"/>
    </source>
</evidence>
<dbReference type="InterPro" id="IPR004398">
    <property type="entry name" value="RNA_MeTrfase_RsmD"/>
</dbReference>
<keyword evidence="2" id="KW-0808">Transferase</keyword>
<dbReference type="PANTHER" id="PTHR43542:SF1">
    <property type="entry name" value="METHYLTRANSFERASE"/>
    <property type="match status" value="1"/>
</dbReference>
<dbReference type="PROSITE" id="PS00092">
    <property type="entry name" value="N6_MTASE"/>
    <property type="match status" value="1"/>
</dbReference>